<gene>
    <name evidence="1" type="ORF">LCGC14_0664150</name>
</gene>
<organism evidence="1">
    <name type="scientific">marine sediment metagenome</name>
    <dbReference type="NCBI Taxonomy" id="412755"/>
    <lineage>
        <taxon>unclassified sequences</taxon>
        <taxon>metagenomes</taxon>
        <taxon>ecological metagenomes</taxon>
    </lineage>
</organism>
<dbReference type="EMBL" id="LAZR01001283">
    <property type="protein sequence ID" value="KKN47310.1"/>
    <property type="molecule type" value="Genomic_DNA"/>
</dbReference>
<reference evidence="1" key="1">
    <citation type="journal article" date="2015" name="Nature">
        <title>Complex archaea that bridge the gap between prokaryotes and eukaryotes.</title>
        <authorList>
            <person name="Spang A."/>
            <person name="Saw J.H."/>
            <person name="Jorgensen S.L."/>
            <person name="Zaremba-Niedzwiedzka K."/>
            <person name="Martijn J."/>
            <person name="Lind A.E."/>
            <person name="van Eijk R."/>
            <person name="Schleper C."/>
            <person name="Guy L."/>
            <person name="Ettema T.J."/>
        </authorList>
    </citation>
    <scope>NUCLEOTIDE SEQUENCE</scope>
</reference>
<evidence type="ECO:0000313" key="1">
    <source>
        <dbReference type="EMBL" id="KKN47310.1"/>
    </source>
</evidence>
<sequence length="102" mass="11578">MQLDQKKSKCRYRRSKGVAGSLGCEGGITILPTSLNKAILDLRNISCTRTIHLHCKAESLNSDPAIRRFLRKCERIASERLTERVHDIDWLGIYTPGRRGNL</sequence>
<proteinExistence type="predicted"/>
<dbReference type="AlphaFoldDB" id="A0A0F9QST6"/>
<accession>A0A0F9QST6</accession>
<protein>
    <submittedName>
        <fullName evidence="1">Uncharacterized protein</fullName>
    </submittedName>
</protein>
<comment type="caution">
    <text evidence="1">The sequence shown here is derived from an EMBL/GenBank/DDBJ whole genome shotgun (WGS) entry which is preliminary data.</text>
</comment>
<name>A0A0F9QST6_9ZZZZ</name>